<sequence>MCVKITLCLTLVVSINAHVLRHHSISLEPLDSKGIAVETSVGYKVEEHLSSSFSKIDDQDNENQTNVVIPDSEEDIEEVAPLADFTPSLEDRNAFLVGYCPAGQVRRSGYCVDSDY</sequence>
<feature type="chain" id="PRO_5036273098" evidence="1">
    <location>
        <begin position="18"/>
        <end position="116"/>
    </location>
</feature>
<dbReference type="AlphaFoldDB" id="A0A8S1AK71"/>
<evidence type="ECO:0000313" key="3">
    <source>
        <dbReference type="EMBL" id="CAB3260062.1"/>
    </source>
</evidence>
<dbReference type="OrthoDB" id="7369356at2759"/>
<proteinExistence type="predicted"/>
<gene>
    <name evidence="2" type="ORF">APLA_LOCUS10531</name>
    <name evidence="3" type="ORF">APLA_LOCUS17208</name>
</gene>
<evidence type="ECO:0000313" key="2">
    <source>
        <dbReference type="EMBL" id="CAB3245649.1"/>
    </source>
</evidence>
<feature type="signal peptide" evidence="1">
    <location>
        <begin position="1"/>
        <end position="17"/>
    </location>
</feature>
<dbReference type="EMBL" id="CADEBC010000525">
    <property type="protein sequence ID" value="CAB3245649.1"/>
    <property type="molecule type" value="Genomic_DNA"/>
</dbReference>
<name>A0A8S1AK71_ARCPL</name>
<evidence type="ECO:0000313" key="4">
    <source>
        <dbReference type="Proteomes" id="UP000494106"/>
    </source>
</evidence>
<comment type="caution">
    <text evidence="2">The sequence shown here is derived from an EMBL/GenBank/DDBJ whole genome shotgun (WGS) entry which is preliminary data.</text>
</comment>
<organism evidence="2 4">
    <name type="scientific">Arctia plantaginis</name>
    <name type="common">Wood tiger moth</name>
    <name type="synonym">Phalaena plantaginis</name>
    <dbReference type="NCBI Taxonomy" id="874455"/>
    <lineage>
        <taxon>Eukaryota</taxon>
        <taxon>Metazoa</taxon>
        <taxon>Ecdysozoa</taxon>
        <taxon>Arthropoda</taxon>
        <taxon>Hexapoda</taxon>
        <taxon>Insecta</taxon>
        <taxon>Pterygota</taxon>
        <taxon>Neoptera</taxon>
        <taxon>Endopterygota</taxon>
        <taxon>Lepidoptera</taxon>
        <taxon>Glossata</taxon>
        <taxon>Ditrysia</taxon>
        <taxon>Noctuoidea</taxon>
        <taxon>Erebidae</taxon>
        <taxon>Arctiinae</taxon>
        <taxon>Arctia</taxon>
    </lineage>
</organism>
<evidence type="ECO:0000256" key="1">
    <source>
        <dbReference type="SAM" id="SignalP"/>
    </source>
</evidence>
<dbReference type="Proteomes" id="UP000494106">
    <property type="component" value="Unassembled WGS sequence"/>
</dbReference>
<keyword evidence="4" id="KW-1185">Reference proteome</keyword>
<protein>
    <submittedName>
        <fullName evidence="2">Uncharacterized protein</fullName>
    </submittedName>
</protein>
<keyword evidence="1" id="KW-0732">Signal</keyword>
<accession>A0A8S1AK71</accession>
<dbReference type="EMBL" id="CADEBC010000692">
    <property type="protein sequence ID" value="CAB3260062.1"/>
    <property type="molecule type" value="Genomic_DNA"/>
</dbReference>
<reference evidence="2 4" key="1">
    <citation type="submission" date="2020-04" db="EMBL/GenBank/DDBJ databases">
        <authorList>
            <person name="Wallbank WR R."/>
            <person name="Pardo Diaz C."/>
            <person name="Kozak K."/>
            <person name="Martin S."/>
            <person name="Jiggins C."/>
            <person name="Moest M."/>
            <person name="Warren A I."/>
            <person name="Byers J.R.P. K."/>
            <person name="Montejo-Kovacevich G."/>
            <person name="Yen C E."/>
        </authorList>
    </citation>
    <scope>NUCLEOTIDE SEQUENCE [LARGE SCALE GENOMIC DNA]</scope>
</reference>